<dbReference type="KEGG" id="pbor:BSF38_02836"/>
<keyword evidence="3" id="KW-1185">Reference proteome</keyword>
<keyword evidence="1" id="KW-0472">Membrane</keyword>
<feature type="transmembrane region" description="Helical" evidence="1">
    <location>
        <begin position="238"/>
        <end position="259"/>
    </location>
</feature>
<keyword evidence="1" id="KW-0812">Transmembrane</keyword>
<name>A0A1U7CQW4_9BACT</name>
<gene>
    <name evidence="2" type="ORF">BSF38_02836</name>
</gene>
<evidence type="ECO:0000256" key="1">
    <source>
        <dbReference type="SAM" id="Phobius"/>
    </source>
</evidence>
<reference evidence="3" key="1">
    <citation type="submission" date="2016-12" db="EMBL/GenBank/DDBJ databases">
        <title>Comparative genomics of four Isosphaeraceae planctomycetes: a common pool of plasmids and glycoside hydrolase genes.</title>
        <authorList>
            <person name="Ivanova A."/>
        </authorList>
    </citation>
    <scope>NUCLEOTIDE SEQUENCE [LARGE SCALE GENOMIC DNA]</scope>
    <source>
        <strain evidence="3">PX4</strain>
    </source>
</reference>
<organism evidence="2 3">
    <name type="scientific">Paludisphaera borealis</name>
    <dbReference type="NCBI Taxonomy" id="1387353"/>
    <lineage>
        <taxon>Bacteria</taxon>
        <taxon>Pseudomonadati</taxon>
        <taxon>Planctomycetota</taxon>
        <taxon>Planctomycetia</taxon>
        <taxon>Isosphaerales</taxon>
        <taxon>Isosphaeraceae</taxon>
        <taxon>Paludisphaera</taxon>
    </lineage>
</organism>
<dbReference type="Proteomes" id="UP000186309">
    <property type="component" value="Chromosome"/>
</dbReference>
<proteinExistence type="predicted"/>
<evidence type="ECO:0000313" key="3">
    <source>
        <dbReference type="Proteomes" id="UP000186309"/>
    </source>
</evidence>
<dbReference type="EMBL" id="CP019082">
    <property type="protein sequence ID" value="APW61322.1"/>
    <property type="molecule type" value="Genomic_DNA"/>
</dbReference>
<accession>A0A1U7CQW4</accession>
<sequence>MLTDGKSTCLAIRSTTELAARKVGYSVELFPDLEGSVFRERFDFILPIGLKHTGNRFTADVALVRDGQSKVKELDLDFDFAGRKTSKVVFQSLKEKGPLRVHILDMERGGLPLESQDMDSNGTVVNTVRYYEFERLRDQCWLPRKKVAFSPLGKSARVVRVISQDVDRRPSAKEFKLNFSAPVQIPDLTKQIIYNQVSEFEFNASPSLKSHVRPMLVKPSPDESAPPVMPGELEPASWAFPVMLGSACCLILGALVFVFRRR</sequence>
<evidence type="ECO:0000313" key="2">
    <source>
        <dbReference type="EMBL" id="APW61322.1"/>
    </source>
</evidence>
<protein>
    <submittedName>
        <fullName evidence="2">Uncharacterized protein</fullName>
    </submittedName>
</protein>
<dbReference type="AlphaFoldDB" id="A0A1U7CQW4"/>
<keyword evidence="1" id="KW-1133">Transmembrane helix</keyword>